<evidence type="ECO:0000313" key="1">
    <source>
        <dbReference type="EMBL" id="KAJ7551366.1"/>
    </source>
</evidence>
<evidence type="ECO:0000313" key="2">
    <source>
        <dbReference type="Proteomes" id="UP001162992"/>
    </source>
</evidence>
<sequence>MARNQRSAAIVLLQSLILMYELDFSAAQRCSATNLCSEGLCCGQHGYCGSTDVYCGSGCLIQCSNSTQAPASTPSSGPGPAPFAQTSFDAVRKGKGFIAVYWGQGDKEGSLADACNTGNYGVIIMAFLNNFGGGQSPGLDLAGHCDPPSGGCTTLSTDIHTCQQKGVKILLSLGGADGQYGMGSQKEADSLAQYLWHNFLGGTSSHRPLGEAVLDGIDFDIEKGNGLQSYAQLAQSIRKLTKGKSKHYYLSAAPQCLFPDAYVGPGKGLALQTGLFDYVWVQFYNNPPCNFNPNANRDQSSGLAAWNKWVQHTPAEKIFLGLLVSPSATDNGFIPSDVLISSILPHIRSSSKYGGVMFWDFSGDNGYSSSIKSSL</sequence>
<reference evidence="2" key="1">
    <citation type="journal article" date="2024" name="Proc. Natl. Acad. Sci. U.S.A.">
        <title>Extraordinary preservation of gene collinearity over three hundred million years revealed in homosporous lycophytes.</title>
        <authorList>
            <person name="Li C."/>
            <person name="Wickell D."/>
            <person name="Kuo L.Y."/>
            <person name="Chen X."/>
            <person name="Nie B."/>
            <person name="Liao X."/>
            <person name="Peng D."/>
            <person name="Ji J."/>
            <person name="Jenkins J."/>
            <person name="Williams M."/>
            <person name="Shu S."/>
            <person name="Plott C."/>
            <person name="Barry K."/>
            <person name="Rajasekar S."/>
            <person name="Grimwood J."/>
            <person name="Han X."/>
            <person name="Sun S."/>
            <person name="Hou Z."/>
            <person name="He W."/>
            <person name="Dai G."/>
            <person name="Sun C."/>
            <person name="Schmutz J."/>
            <person name="Leebens-Mack J.H."/>
            <person name="Li F.W."/>
            <person name="Wang L."/>
        </authorList>
    </citation>
    <scope>NUCLEOTIDE SEQUENCE [LARGE SCALE GENOMIC DNA]</scope>
    <source>
        <strain evidence="2">cv. PW_Plant_1</strain>
    </source>
</reference>
<keyword evidence="2" id="KW-1185">Reference proteome</keyword>
<dbReference type="EMBL" id="CM055097">
    <property type="protein sequence ID" value="KAJ7551366.1"/>
    <property type="molecule type" value="Genomic_DNA"/>
</dbReference>
<protein>
    <submittedName>
        <fullName evidence="1">Uncharacterized protein</fullName>
    </submittedName>
</protein>
<accession>A0ACC2DAN5</accession>
<comment type="caution">
    <text evidence="1">The sequence shown here is derived from an EMBL/GenBank/DDBJ whole genome shotgun (WGS) entry which is preliminary data.</text>
</comment>
<dbReference type="Proteomes" id="UP001162992">
    <property type="component" value="Chromosome 6"/>
</dbReference>
<name>A0ACC2DAN5_DIPCM</name>
<proteinExistence type="predicted"/>
<gene>
    <name evidence="1" type="ORF">O6H91_06G011900</name>
</gene>
<organism evidence="1 2">
    <name type="scientific">Diphasiastrum complanatum</name>
    <name type="common">Issler's clubmoss</name>
    <name type="synonym">Lycopodium complanatum</name>
    <dbReference type="NCBI Taxonomy" id="34168"/>
    <lineage>
        <taxon>Eukaryota</taxon>
        <taxon>Viridiplantae</taxon>
        <taxon>Streptophyta</taxon>
        <taxon>Embryophyta</taxon>
        <taxon>Tracheophyta</taxon>
        <taxon>Lycopodiopsida</taxon>
        <taxon>Lycopodiales</taxon>
        <taxon>Lycopodiaceae</taxon>
        <taxon>Lycopodioideae</taxon>
        <taxon>Diphasiastrum</taxon>
    </lineage>
</organism>